<name>A0ABD2AIC5_VESSQ</name>
<feature type="compositionally biased region" description="Basic and acidic residues" evidence="1">
    <location>
        <begin position="12"/>
        <end position="27"/>
    </location>
</feature>
<dbReference type="Proteomes" id="UP001607302">
    <property type="component" value="Unassembled WGS sequence"/>
</dbReference>
<evidence type="ECO:0000313" key="3">
    <source>
        <dbReference type="Proteomes" id="UP001607302"/>
    </source>
</evidence>
<keyword evidence="3" id="KW-1185">Reference proteome</keyword>
<proteinExistence type="predicted"/>
<evidence type="ECO:0000313" key="2">
    <source>
        <dbReference type="EMBL" id="KAL2720368.1"/>
    </source>
</evidence>
<evidence type="ECO:0000256" key="1">
    <source>
        <dbReference type="SAM" id="MobiDB-lite"/>
    </source>
</evidence>
<comment type="caution">
    <text evidence="2">The sequence shown here is derived from an EMBL/GenBank/DDBJ whole genome shotgun (WGS) entry which is preliminary data.</text>
</comment>
<organism evidence="2 3">
    <name type="scientific">Vespula squamosa</name>
    <name type="common">Southern yellow jacket</name>
    <name type="synonym">Wasp</name>
    <dbReference type="NCBI Taxonomy" id="30214"/>
    <lineage>
        <taxon>Eukaryota</taxon>
        <taxon>Metazoa</taxon>
        <taxon>Ecdysozoa</taxon>
        <taxon>Arthropoda</taxon>
        <taxon>Hexapoda</taxon>
        <taxon>Insecta</taxon>
        <taxon>Pterygota</taxon>
        <taxon>Neoptera</taxon>
        <taxon>Endopterygota</taxon>
        <taxon>Hymenoptera</taxon>
        <taxon>Apocrita</taxon>
        <taxon>Aculeata</taxon>
        <taxon>Vespoidea</taxon>
        <taxon>Vespidae</taxon>
        <taxon>Vespinae</taxon>
        <taxon>Vespula</taxon>
    </lineage>
</organism>
<protein>
    <submittedName>
        <fullName evidence="2">Uncharacterized protein</fullName>
    </submittedName>
</protein>
<dbReference type="EMBL" id="JAUDFV010000147">
    <property type="protein sequence ID" value="KAL2720368.1"/>
    <property type="molecule type" value="Genomic_DNA"/>
</dbReference>
<dbReference type="AlphaFoldDB" id="A0ABD2AIC5"/>
<accession>A0ABD2AIC5</accession>
<gene>
    <name evidence="2" type="ORF">V1478_010634</name>
</gene>
<reference evidence="2 3" key="1">
    <citation type="journal article" date="2024" name="Ann. Entomol. Soc. Am.">
        <title>Genomic analyses of the southern and eastern yellowjacket wasps (Hymenoptera: Vespidae) reveal evolutionary signatures of social life.</title>
        <authorList>
            <person name="Catto M.A."/>
            <person name="Caine P.B."/>
            <person name="Orr S.E."/>
            <person name="Hunt B.G."/>
            <person name="Goodisman M.A.D."/>
        </authorList>
    </citation>
    <scope>NUCLEOTIDE SEQUENCE [LARGE SCALE GENOMIC DNA]</scope>
    <source>
        <strain evidence="2">233</strain>
        <tissue evidence="2">Head and thorax</tissue>
    </source>
</reference>
<sequence length="121" mass="14234">MSSVENTVASGERFEEKVKDRMITDKKDEDEEDEEDEEEEEEEEEEEDRFFRSTNGGNSNMAGDRIRAESAEARAIPDLLCSTCKINYKVLYVLKKKKMNLRNNTLYQSNQQQQQQQQQQE</sequence>
<feature type="compositionally biased region" description="Polar residues" evidence="1">
    <location>
        <begin position="52"/>
        <end position="61"/>
    </location>
</feature>
<feature type="region of interest" description="Disordered" evidence="1">
    <location>
        <begin position="1"/>
        <end position="66"/>
    </location>
</feature>
<feature type="compositionally biased region" description="Acidic residues" evidence="1">
    <location>
        <begin position="28"/>
        <end position="48"/>
    </location>
</feature>